<dbReference type="STRING" id="905079.L1K3X7"/>
<sequence length="572" mass="63314">MFGSLTIADLLHNIGCVLALRHVDDMFGIEVDPEDILAGLKGSTDEVKDEGSLAADYQRQKDALELFNMDILTCDNVDVIFQKYRPGTFLPALCHVFMDTNAPLEVLESAARAITYFLDVHVDSTARKVVEVNGAVKSFCKALVLFPIKDSNDLDMIRMSRDVAEQSVKVLELLCRREARAVFEADGLQSLLNFVNANASTLHKDTLQSSLSVASMLCRRLKADHPAFSSCVASLTAFLDHKDTVVVDHAIESLSTLVDMLSHANVDLKRLNEHGLVDNLIKLMATREELDHSEQDIAFPIGKVVHLLLSLLRGSKSLAETVLEGPIVNAIRVVLAAREDEKTSLSVLGLMDLIVTFLFKGYDGIQKSHGSQDDRTVYDDSHSRDLGAIDAIRNNNLESLIEAIENGTDVNFADPFGQTILVWVAYSGTEDMAEYLIRNGADPNLGRNPPLHYAARFGRPRMVELLLKHGAEPLKVDLEGKTALDQARSSSNILKEGQHEEVIRILEAAESNAKQNLISNPGMLGNDESEEEDPSLNLCEYGEYVVGFLVRFLPILVRRYQNTMQMPMILLL</sequence>
<accession>L1K3X7</accession>
<dbReference type="Gene3D" id="1.25.40.20">
    <property type="entry name" value="Ankyrin repeat-containing domain"/>
    <property type="match status" value="1"/>
</dbReference>
<dbReference type="InterPro" id="IPR045322">
    <property type="entry name" value="HECTD1/TRIP12-like"/>
</dbReference>
<dbReference type="KEGG" id="gtt:GUITHDRAFT_131705"/>
<keyword evidence="3" id="KW-0808">Transferase</keyword>
<evidence type="ECO:0000313" key="7">
    <source>
        <dbReference type="EnsemblProtists" id="EKX55531"/>
    </source>
</evidence>
<dbReference type="SUPFAM" id="SSF48371">
    <property type="entry name" value="ARM repeat"/>
    <property type="match status" value="1"/>
</dbReference>
<dbReference type="EC" id="2.3.2.26" evidence="2"/>
<feature type="chain" id="PRO_5008772232" description="HECT-type E3 ubiquitin transferase" evidence="5">
    <location>
        <begin position="20"/>
        <end position="572"/>
    </location>
</feature>
<organism evidence="6">
    <name type="scientific">Guillardia theta (strain CCMP2712)</name>
    <name type="common">Cryptophyte</name>
    <dbReference type="NCBI Taxonomy" id="905079"/>
    <lineage>
        <taxon>Eukaryota</taxon>
        <taxon>Cryptophyceae</taxon>
        <taxon>Pyrenomonadales</taxon>
        <taxon>Geminigeraceae</taxon>
        <taxon>Guillardia</taxon>
    </lineage>
</organism>
<keyword evidence="8" id="KW-1185">Reference proteome</keyword>
<dbReference type="GeneID" id="17312152"/>
<dbReference type="eggNOG" id="KOG4276">
    <property type="taxonomic scope" value="Eukaryota"/>
</dbReference>
<evidence type="ECO:0000256" key="2">
    <source>
        <dbReference type="ARBA" id="ARBA00012485"/>
    </source>
</evidence>
<feature type="repeat" description="ANK" evidence="4">
    <location>
        <begin position="446"/>
        <end position="478"/>
    </location>
</feature>
<feature type="repeat" description="ANK" evidence="4">
    <location>
        <begin position="416"/>
        <end position="448"/>
    </location>
</feature>
<evidence type="ECO:0000256" key="4">
    <source>
        <dbReference type="PROSITE-ProRule" id="PRU00023"/>
    </source>
</evidence>
<keyword evidence="5" id="KW-0732">Signal</keyword>
<dbReference type="EMBL" id="JH992965">
    <property type="protein sequence ID" value="EKX55531.1"/>
    <property type="molecule type" value="Genomic_DNA"/>
</dbReference>
<dbReference type="GO" id="GO:0016607">
    <property type="term" value="C:nuclear speck"/>
    <property type="evidence" value="ECO:0007669"/>
    <property type="project" value="TreeGrafter"/>
</dbReference>
<reference evidence="8" key="2">
    <citation type="submission" date="2012-11" db="EMBL/GenBank/DDBJ databases">
        <authorList>
            <person name="Kuo A."/>
            <person name="Curtis B.A."/>
            <person name="Tanifuji G."/>
            <person name="Burki F."/>
            <person name="Gruber A."/>
            <person name="Irimia M."/>
            <person name="Maruyama S."/>
            <person name="Arias M.C."/>
            <person name="Ball S.G."/>
            <person name="Gile G.H."/>
            <person name="Hirakawa Y."/>
            <person name="Hopkins J.F."/>
            <person name="Rensing S.A."/>
            <person name="Schmutz J."/>
            <person name="Symeonidi A."/>
            <person name="Elias M."/>
            <person name="Eveleigh R.J."/>
            <person name="Herman E.K."/>
            <person name="Klute M.J."/>
            <person name="Nakayama T."/>
            <person name="Obornik M."/>
            <person name="Reyes-Prieto A."/>
            <person name="Armbrust E.V."/>
            <person name="Aves S.J."/>
            <person name="Beiko R.G."/>
            <person name="Coutinho P."/>
            <person name="Dacks J.B."/>
            <person name="Durnford D.G."/>
            <person name="Fast N.M."/>
            <person name="Green B.R."/>
            <person name="Grisdale C."/>
            <person name="Hempe F."/>
            <person name="Henrissat B."/>
            <person name="Hoppner M.P."/>
            <person name="Ishida K.-I."/>
            <person name="Kim E."/>
            <person name="Koreny L."/>
            <person name="Kroth P.G."/>
            <person name="Liu Y."/>
            <person name="Malik S.-B."/>
            <person name="Maier U.G."/>
            <person name="McRose D."/>
            <person name="Mock T."/>
            <person name="Neilson J.A."/>
            <person name="Onodera N.T."/>
            <person name="Poole A.M."/>
            <person name="Pritham E.J."/>
            <person name="Richards T.A."/>
            <person name="Rocap G."/>
            <person name="Roy S.W."/>
            <person name="Sarai C."/>
            <person name="Schaack S."/>
            <person name="Shirato S."/>
            <person name="Slamovits C.H."/>
            <person name="Spencer D.F."/>
            <person name="Suzuki S."/>
            <person name="Worden A.Z."/>
            <person name="Zauner S."/>
            <person name="Barry K."/>
            <person name="Bell C."/>
            <person name="Bharti A.K."/>
            <person name="Crow J.A."/>
            <person name="Grimwood J."/>
            <person name="Kramer R."/>
            <person name="Lindquist E."/>
            <person name="Lucas S."/>
            <person name="Salamov A."/>
            <person name="McFadden G.I."/>
            <person name="Lane C.E."/>
            <person name="Keeling P.J."/>
            <person name="Gray M.W."/>
            <person name="Grigoriev I.V."/>
            <person name="Archibald J.M."/>
        </authorList>
    </citation>
    <scope>NUCLEOTIDE SEQUENCE</scope>
    <source>
        <strain evidence="8">CCMP2712</strain>
    </source>
</reference>
<comment type="catalytic activity">
    <reaction evidence="1">
        <text>S-ubiquitinyl-[E2 ubiquitin-conjugating enzyme]-L-cysteine + [acceptor protein]-L-lysine = [E2 ubiquitin-conjugating enzyme]-L-cysteine + N(6)-ubiquitinyl-[acceptor protein]-L-lysine.</text>
        <dbReference type="EC" id="2.3.2.26"/>
    </reaction>
</comment>
<dbReference type="PANTHER" id="PTHR45670">
    <property type="entry name" value="E3 UBIQUITIN-PROTEIN LIGASE TRIP12"/>
    <property type="match status" value="1"/>
</dbReference>
<dbReference type="OrthoDB" id="412600at2759"/>
<gene>
    <name evidence="6" type="ORF">GUITHDRAFT_131705</name>
</gene>
<dbReference type="PaxDb" id="55529-EKX55531"/>
<evidence type="ECO:0000313" key="6">
    <source>
        <dbReference type="EMBL" id="EKX55531.1"/>
    </source>
</evidence>
<dbReference type="AlphaFoldDB" id="L1K3X7"/>
<evidence type="ECO:0000256" key="1">
    <source>
        <dbReference type="ARBA" id="ARBA00000885"/>
    </source>
</evidence>
<dbReference type="SMART" id="SM00248">
    <property type="entry name" value="ANK"/>
    <property type="match status" value="3"/>
</dbReference>
<dbReference type="EnsemblProtists" id="EKX55531">
    <property type="protein sequence ID" value="EKX55531"/>
    <property type="gene ID" value="GUITHDRAFT_131705"/>
</dbReference>
<evidence type="ECO:0000256" key="5">
    <source>
        <dbReference type="SAM" id="SignalP"/>
    </source>
</evidence>
<keyword evidence="4" id="KW-0040">ANK repeat</keyword>
<dbReference type="PROSITE" id="PS50088">
    <property type="entry name" value="ANK_REPEAT"/>
    <property type="match status" value="2"/>
</dbReference>
<dbReference type="PANTHER" id="PTHR45670:SF1">
    <property type="entry name" value="E3 UBIQUITIN-PROTEIN LIGASE HECTD1"/>
    <property type="match status" value="1"/>
</dbReference>
<dbReference type="PROSITE" id="PS50297">
    <property type="entry name" value="ANK_REP_REGION"/>
    <property type="match status" value="1"/>
</dbReference>
<dbReference type="InterPro" id="IPR036770">
    <property type="entry name" value="Ankyrin_rpt-contain_sf"/>
</dbReference>
<dbReference type="GO" id="GO:0070534">
    <property type="term" value="P:protein K63-linked ubiquitination"/>
    <property type="evidence" value="ECO:0007669"/>
    <property type="project" value="TreeGrafter"/>
</dbReference>
<dbReference type="Proteomes" id="UP000011087">
    <property type="component" value="Unassembled WGS sequence"/>
</dbReference>
<reference evidence="7" key="3">
    <citation type="submission" date="2015-06" db="UniProtKB">
        <authorList>
            <consortium name="EnsemblProtists"/>
        </authorList>
    </citation>
    <scope>IDENTIFICATION</scope>
</reference>
<dbReference type="InterPro" id="IPR016024">
    <property type="entry name" value="ARM-type_fold"/>
</dbReference>
<protein>
    <recommendedName>
        <fullName evidence="2">HECT-type E3 ubiquitin transferase</fullName>
        <ecNumber evidence="2">2.3.2.26</ecNumber>
    </recommendedName>
</protein>
<reference evidence="6 8" key="1">
    <citation type="journal article" date="2012" name="Nature">
        <title>Algal genomes reveal evolutionary mosaicism and the fate of nucleomorphs.</title>
        <authorList>
            <consortium name="DOE Joint Genome Institute"/>
            <person name="Curtis B.A."/>
            <person name="Tanifuji G."/>
            <person name="Burki F."/>
            <person name="Gruber A."/>
            <person name="Irimia M."/>
            <person name="Maruyama S."/>
            <person name="Arias M.C."/>
            <person name="Ball S.G."/>
            <person name="Gile G.H."/>
            <person name="Hirakawa Y."/>
            <person name="Hopkins J.F."/>
            <person name="Kuo A."/>
            <person name="Rensing S.A."/>
            <person name="Schmutz J."/>
            <person name="Symeonidi A."/>
            <person name="Elias M."/>
            <person name="Eveleigh R.J."/>
            <person name="Herman E.K."/>
            <person name="Klute M.J."/>
            <person name="Nakayama T."/>
            <person name="Obornik M."/>
            <person name="Reyes-Prieto A."/>
            <person name="Armbrust E.V."/>
            <person name="Aves S.J."/>
            <person name="Beiko R.G."/>
            <person name="Coutinho P."/>
            <person name="Dacks J.B."/>
            <person name="Durnford D.G."/>
            <person name="Fast N.M."/>
            <person name="Green B.R."/>
            <person name="Grisdale C.J."/>
            <person name="Hempel F."/>
            <person name="Henrissat B."/>
            <person name="Hoppner M.P."/>
            <person name="Ishida K."/>
            <person name="Kim E."/>
            <person name="Koreny L."/>
            <person name="Kroth P.G."/>
            <person name="Liu Y."/>
            <person name="Malik S.B."/>
            <person name="Maier U.G."/>
            <person name="McRose D."/>
            <person name="Mock T."/>
            <person name="Neilson J.A."/>
            <person name="Onodera N.T."/>
            <person name="Poole A.M."/>
            <person name="Pritham E.J."/>
            <person name="Richards T.A."/>
            <person name="Rocap G."/>
            <person name="Roy S.W."/>
            <person name="Sarai C."/>
            <person name="Schaack S."/>
            <person name="Shirato S."/>
            <person name="Slamovits C.H."/>
            <person name="Spencer D.F."/>
            <person name="Suzuki S."/>
            <person name="Worden A.Z."/>
            <person name="Zauner S."/>
            <person name="Barry K."/>
            <person name="Bell C."/>
            <person name="Bharti A.K."/>
            <person name="Crow J.A."/>
            <person name="Grimwood J."/>
            <person name="Kramer R."/>
            <person name="Lindquist E."/>
            <person name="Lucas S."/>
            <person name="Salamov A."/>
            <person name="McFadden G.I."/>
            <person name="Lane C.E."/>
            <person name="Keeling P.J."/>
            <person name="Gray M.W."/>
            <person name="Grigoriev I.V."/>
            <person name="Archibald J.M."/>
        </authorList>
    </citation>
    <scope>NUCLEOTIDE SEQUENCE</scope>
    <source>
        <strain evidence="6 8">CCMP2712</strain>
    </source>
</reference>
<dbReference type="Pfam" id="PF12796">
    <property type="entry name" value="Ank_2"/>
    <property type="match status" value="1"/>
</dbReference>
<evidence type="ECO:0000313" key="8">
    <source>
        <dbReference type="Proteomes" id="UP000011087"/>
    </source>
</evidence>
<feature type="signal peptide" evidence="5">
    <location>
        <begin position="1"/>
        <end position="19"/>
    </location>
</feature>
<evidence type="ECO:0000256" key="3">
    <source>
        <dbReference type="ARBA" id="ARBA00022679"/>
    </source>
</evidence>
<dbReference type="RefSeq" id="XP_005842511.1">
    <property type="nucleotide sequence ID" value="XM_005842454.1"/>
</dbReference>
<dbReference type="SUPFAM" id="SSF48403">
    <property type="entry name" value="Ankyrin repeat"/>
    <property type="match status" value="1"/>
</dbReference>
<dbReference type="GO" id="GO:0043161">
    <property type="term" value="P:proteasome-mediated ubiquitin-dependent protein catabolic process"/>
    <property type="evidence" value="ECO:0007669"/>
    <property type="project" value="TreeGrafter"/>
</dbReference>
<dbReference type="InterPro" id="IPR011989">
    <property type="entry name" value="ARM-like"/>
</dbReference>
<dbReference type="InterPro" id="IPR002110">
    <property type="entry name" value="Ankyrin_rpt"/>
</dbReference>
<dbReference type="Gene3D" id="1.25.10.10">
    <property type="entry name" value="Leucine-rich Repeat Variant"/>
    <property type="match status" value="1"/>
</dbReference>
<dbReference type="GO" id="GO:0061630">
    <property type="term" value="F:ubiquitin protein ligase activity"/>
    <property type="evidence" value="ECO:0007669"/>
    <property type="project" value="UniProtKB-EC"/>
</dbReference>
<dbReference type="HOGENOM" id="CLU_014262_0_0_1"/>
<name>L1K3X7_GUITC</name>
<proteinExistence type="predicted"/>
<dbReference type="OMA" id="DAIDTGX"/>